<evidence type="ECO:0000259" key="6">
    <source>
        <dbReference type="PROSITE" id="PS50404"/>
    </source>
</evidence>
<evidence type="ECO:0000313" key="9">
    <source>
        <dbReference type="WBParaSite" id="HPBE_0002466601-mRNA-1"/>
    </source>
</evidence>
<dbReference type="GO" id="GO:0004364">
    <property type="term" value="F:glutathione transferase activity"/>
    <property type="evidence" value="ECO:0007669"/>
    <property type="project" value="UniProtKB-EC"/>
</dbReference>
<reference evidence="7 8" key="1">
    <citation type="submission" date="2018-11" db="EMBL/GenBank/DDBJ databases">
        <authorList>
            <consortium name="Pathogen Informatics"/>
        </authorList>
    </citation>
    <scope>NUCLEOTIDE SEQUENCE [LARGE SCALE GENOMIC DNA]</scope>
</reference>
<evidence type="ECO:0000256" key="2">
    <source>
        <dbReference type="ARBA" id="ARBA00022679"/>
    </source>
</evidence>
<dbReference type="Gene3D" id="1.20.1050.10">
    <property type="match status" value="1"/>
</dbReference>
<dbReference type="InterPro" id="IPR040079">
    <property type="entry name" value="Glutathione_S-Trfase"/>
</dbReference>
<dbReference type="InterPro" id="IPR036249">
    <property type="entry name" value="Thioredoxin-like_sf"/>
</dbReference>
<evidence type="ECO:0000313" key="8">
    <source>
        <dbReference type="Proteomes" id="UP000050761"/>
    </source>
</evidence>
<dbReference type="SFLD" id="SFLDG01205">
    <property type="entry name" value="AMPS.1"/>
    <property type="match status" value="1"/>
</dbReference>
<dbReference type="Pfam" id="PF02798">
    <property type="entry name" value="GST_N"/>
    <property type="match status" value="1"/>
</dbReference>
<dbReference type="SFLD" id="SFLDS00019">
    <property type="entry name" value="Glutathione_Transferase_(cytos"/>
    <property type="match status" value="1"/>
</dbReference>
<dbReference type="InterPro" id="IPR050213">
    <property type="entry name" value="GST_superfamily"/>
</dbReference>
<comment type="similarity">
    <text evidence="3">Belongs to the GST superfamily. Sigma family.</text>
</comment>
<dbReference type="OrthoDB" id="414243at2759"/>
<evidence type="ECO:0000256" key="1">
    <source>
        <dbReference type="ARBA" id="ARBA00012452"/>
    </source>
</evidence>
<dbReference type="CDD" id="cd03039">
    <property type="entry name" value="GST_N_Sigma_like"/>
    <property type="match status" value="1"/>
</dbReference>
<accession>A0A183GPP6</accession>
<dbReference type="InterPro" id="IPR004045">
    <property type="entry name" value="Glutathione_S-Trfase_N"/>
</dbReference>
<dbReference type="Gene3D" id="3.40.30.10">
    <property type="entry name" value="Glutaredoxin"/>
    <property type="match status" value="1"/>
</dbReference>
<dbReference type="EC" id="2.5.1.18" evidence="1"/>
<gene>
    <name evidence="7" type="ORF">HPBE_LOCUS24665</name>
</gene>
<reference evidence="9" key="2">
    <citation type="submission" date="2019-09" db="UniProtKB">
        <authorList>
            <consortium name="WormBaseParasite"/>
        </authorList>
    </citation>
    <scope>IDENTIFICATION</scope>
</reference>
<comment type="catalytic activity">
    <reaction evidence="4">
        <text>RX + glutathione = an S-substituted glutathione + a halide anion + H(+)</text>
        <dbReference type="Rhea" id="RHEA:16437"/>
        <dbReference type="ChEBI" id="CHEBI:15378"/>
        <dbReference type="ChEBI" id="CHEBI:16042"/>
        <dbReference type="ChEBI" id="CHEBI:17792"/>
        <dbReference type="ChEBI" id="CHEBI:57925"/>
        <dbReference type="ChEBI" id="CHEBI:90779"/>
        <dbReference type="EC" id="2.5.1.18"/>
    </reaction>
</comment>
<organism evidence="8 9">
    <name type="scientific">Heligmosomoides polygyrus</name>
    <name type="common">Parasitic roundworm</name>
    <dbReference type="NCBI Taxonomy" id="6339"/>
    <lineage>
        <taxon>Eukaryota</taxon>
        <taxon>Metazoa</taxon>
        <taxon>Ecdysozoa</taxon>
        <taxon>Nematoda</taxon>
        <taxon>Chromadorea</taxon>
        <taxon>Rhabditida</taxon>
        <taxon>Rhabditina</taxon>
        <taxon>Rhabditomorpha</taxon>
        <taxon>Strongyloidea</taxon>
        <taxon>Heligmosomidae</taxon>
        <taxon>Heligmosomoides</taxon>
    </lineage>
</organism>
<dbReference type="PROSITE" id="PS50404">
    <property type="entry name" value="GST_NTER"/>
    <property type="match status" value="1"/>
</dbReference>
<dbReference type="PANTHER" id="PTHR11571">
    <property type="entry name" value="GLUTATHIONE S-TRANSFERASE"/>
    <property type="match status" value="1"/>
</dbReference>
<dbReference type="SUPFAM" id="SSF47616">
    <property type="entry name" value="GST C-terminal domain-like"/>
    <property type="match status" value="1"/>
</dbReference>
<dbReference type="AlphaFoldDB" id="A0A183GPP6"/>
<keyword evidence="8" id="KW-1185">Reference proteome</keyword>
<feature type="domain" description="GST N-terminal" evidence="6">
    <location>
        <begin position="2"/>
        <end position="79"/>
    </location>
</feature>
<dbReference type="SFLD" id="SFLDG00363">
    <property type="entry name" value="AMPS_(cytGST):_Alpha-__Mu-__Pi"/>
    <property type="match status" value="1"/>
</dbReference>
<proteinExistence type="inferred from homology"/>
<dbReference type="EMBL" id="UZAH01036659">
    <property type="protein sequence ID" value="VDP46547.1"/>
    <property type="molecule type" value="Genomic_DNA"/>
</dbReference>
<dbReference type="InterPro" id="IPR036282">
    <property type="entry name" value="Glutathione-S-Trfase_C_sf"/>
</dbReference>
<dbReference type="Proteomes" id="UP000050761">
    <property type="component" value="Unassembled WGS sequence"/>
</dbReference>
<dbReference type="PANTHER" id="PTHR11571:SF224">
    <property type="entry name" value="HEMATOPOIETIC PROSTAGLANDIN D SYNTHASE"/>
    <property type="match status" value="1"/>
</dbReference>
<evidence type="ECO:0000256" key="3">
    <source>
        <dbReference type="ARBA" id="ARBA00038317"/>
    </source>
</evidence>
<name>A0A183GPP6_HELPZ</name>
<dbReference type="FunFam" id="3.40.30.10:FF:000035">
    <property type="entry name" value="hematopoietic prostaglandin D synthase"/>
    <property type="match status" value="1"/>
</dbReference>
<evidence type="ECO:0000313" key="7">
    <source>
        <dbReference type="EMBL" id="VDP46547.1"/>
    </source>
</evidence>
<dbReference type="GO" id="GO:0004602">
    <property type="term" value="F:glutathione peroxidase activity"/>
    <property type="evidence" value="ECO:0007669"/>
    <property type="project" value="UniProtKB-ARBA"/>
</dbReference>
<sequence>MVHYKLTYFNGRGLAEVTRQLFALADQKYEDVRHTDQTFAPVKSTFPFGQLPVLEVDGQVLAQSHAIARYVARTFGFAGKDAFEQAVIDSLADQYKDYMKEIWPYIQAAYGFGPANLLDDNSIELRVQAKLKDEVLLPGRAKFLGFITNFLKKNSAHGKATLEDQDLCPQKVLRIAMLERLLNLYAARFPLS</sequence>
<dbReference type="GO" id="GO:0006749">
    <property type="term" value="P:glutathione metabolic process"/>
    <property type="evidence" value="ECO:0007669"/>
    <property type="project" value="TreeGrafter"/>
</dbReference>
<keyword evidence="2" id="KW-0808">Transferase</keyword>
<dbReference type="SUPFAM" id="SSF52833">
    <property type="entry name" value="Thioredoxin-like"/>
    <property type="match status" value="1"/>
</dbReference>
<evidence type="ECO:0000256" key="5">
    <source>
        <dbReference type="ARBA" id="ARBA00078118"/>
    </source>
</evidence>
<evidence type="ECO:0000256" key="4">
    <source>
        <dbReference type="ARBA" id="ARBA00047960"/>
    </source>
</evidence>
<protein>
    <recommendedName>
        <fullName evidence="1">glutathione transferase</fullName>
        <ecNumber evidence="1">2.5.1.18</ecNumber>
    </recommendedName>
    <alternativeName>
        <fullName evidence="5">GST class-sigma</fullName>
    </alternativeName>
</protein>
<dbReference type="WBParaSite" id="HPBE_0002466601-mRNA-1">
    <property type="protein sequence ID" value="HPBE_0002466601-mRNA-1"/>
    <property type="gene ID" value="HPBE_0002466601"/>
</dbReference>
<accession>A0A3P8D5E9</accession>